<protein>
    <submittedName>
        <fullName evidence="1">Uncharacterized protein</fullName>
    </submittedName>
</protein>
<evidence type="ECO:0000313" key="1">
    <source>
        <dbReference type="EMBL" id="KIO75717.1"/>
    </source>
</evidence>
<keyword evidence="2" id="KW-1185">Reference proteome</keyword>
<comment type="caution">
    <text evidence="1">The sequence shown here is derived from an EMBL/GenBank/DDBJ whole genome shotgun (WGS) entry which is preliminary data.</text>
</comment>
<dbReference type="AlphaFoldDB" id="A0A0D0GEI3"/>
<accession>A0A0D0GEI3</accession>
<proteinExistence type="predicted"/>
<organism evidence="1 2">
    <name type="scientific">Pedobacter lusitanus</name>
    <dbReference type="NCBI Taxonomy" id="1503925"/>
    <lineage>
        <taxon>Bacteria</taxon>
        <taxon>Pseudomonadati</taxon>
        <taxon>Bacteroidota</taxon>
        <taxon>Sphingobacteriia</taxon>
        <taxon>Sphingobacteriales</taxon>
        <taxon>Sphingobacteriaceae</taxon>
        <taxon>Pedobacter</taxon>
    </lineage>
</organism>
<gene>
    <name evidence="1" type="ORF">TH53_19035</name>
</gene>
<evidence type="ECO:0000313" key="2">
    <source>
        <dbReference type="Proteomes" id="UP000032049"/>
    </source>
</evidence>
<dbReference type="Proteomes" id="UP000032049">
    <property type="component" value="Unassembled WGS sequence"/>
</dbReference>
<dbReference type="RefSeq" id="WP_041884363.1">
    <property type="nucleotide sequence ID" value="NZ_CP157278.1"/>
</dbReference>
<dbReference type="EMBL" id="JXRA01000086">
    <property type="protein sequence ID" value="KIO75717.1"/>
    <property type="molecule type" value="Genomic_DNA"/>
</dbReference>
<dbReference type="STRING" id="1503925.TH53_19035"/>
<reference evidence="1 2" key="1">
    <citation type="submission" date="2015-01" db="EMBL/GenBank/DDBJ databases">
        <title>Draft genome sequence of Pedobacter sp. NL19 isolated from sludge of an effluent treatment pond in an abandoned uranium mine.</title>
        <authorList>
            <person name="Santos T."/>
            <person name="Caetano T."/>
            <person name="Covas C."/>
            <person name="Cruz A."/>
            <person name="Mendo S."/>
        </authorList>
    </citation>
    <scope>NUCLEOTIDE SEQUENCE [LARGE SCALE GENOMIC DNA]</scope>
    <source>
        <strain evidence="1 2">NL19</strain>
    </source>
</reference>
<sequence>MKTELLNEFFLLQQSRSNAKYLDILEERIYSPIQKANNKVTSWMTRRGTMLMKLEKNAQLRMNKIRKKFLKY</sequence>
<name>A0A0D0GEI3_9SPHI</name>
<dbReference type="OrthoDB" id="770677at2"/>